<evidence type="ECO:0000313" key="1">
    <source>
        <dbReference type="EMBL" id="CAA9311678.1"/>
    </source>
</evidence>
<dbReference type="EMBL" id="CADCTZ010000121">
    <property type="protein sequence ID" value="CAA9311678.1"/>
    <property type="molecule type" value="Genomic_DNA"/>
</dbReference>
<gene>
    <name evidence="1" type="ORF">AVDCRST_MAG84-818</name>
</gene>
<dbReference type="AlphaFoldDB" id="A0A6J4KUC5"/>
<proteinExistence type="predicted"/>
<protein>
    <submittedName>
        <fullName evidence="1">Uncharacterized protein</fullName>
    </submittedName>
</protein>
<reference evidence="1" key="1">
    <citation type="submission" date="2020-02" db="EMBL/GenBank/DDBJ databases">
        <authorList>
            <person name="Meier V. D."/>
        </authorList>
    </citation>
    <scope>NUCLEOTIDE SEQUENCE</scope>
    <source>
        <strain evidence="1">AVDCRST_MAG84</strain>
    </source>
</reference>
<sequence>MYYLIFNLSLLTKSAAKKSLRGRRVIPFYILDFRLAMTDSIMVCSTGRQLPSFLKVSNITEGIRHLSRKQKVKILIFSTCFFSSFH</sequence>
<organism evidence="1">
    <name type="scientific">uncultured Microcoleus sp</name>
    <dbReference type="NCBI Taxonomy" id="259945"/>
    <lineage>
        <taxon>Bacteria</taxon>
        <taxon>Bacillati</taxon>
        <taxon>Cyanobacteriota</taxon>
        <taxon>Cyanophyceae</taxon>
        <taxon>Oscillatoriophycideae</taxon>
        <taxon>Oscillatoriales</taxon>
        <taxon>Microcoleaceae</taxon>
        <taxon>Microcoleus</taxon>
        <taxon>environmental samples</taxon>
    </lineage>
</organism>
<accession>A0A6J4KUC5</accession>
<name>A0A6J4KUC5_9CYAN</name>